<proteinExistence type="predicted"/>
<name>A0A8W7PG01_ANOCL</name>
<dbReference type="EnsemblMetazoa" id="ACOM031225-RA">
    <property type="protein sequence ID" value="ACOM031225-PA.1"/>
    <property type="gene ID" value="ACOM031225"/>
</dbReference>
<evidence type="ECO:0000313" key="1">
    <source>
        <dbReference type="EnsemblMetazoa" id="ACOM031225-PA.1"/>
    </source>
</evidence>
<dbReference type="Proteomes" id="UP000075882">
    <property type="component" value="Unassembled WGS sequence"/>
</dbReference>
<dbReference type="AlphaFoldDB" id="A0A8W7PG01"/>
<accession>A0A8W7PG01</accession>
<organism evidence="1">
    <name type="scientific">Anopheles coluzzii</name>
    <name type="common">African malaria mosquito</name>
    <dbReference type="NCBI Taxonomy" id="1518534"/>
    <lineage>
        <taxon>Eukaryota</taxon>
        <taxon>Metazoa</taxon>
        <taxon>Ecdysozoa</taxon>
        <taxon>Arthropoda</taxon>
        <taxon>Hexapoda</taxon>
        <taxon>Insecta</taxon>
        <taxon>Pterygota</taxon>
        <taxon>Neoptera</taxon>
        <taxon>Endopterygota</taxon>
        <taxon>Diptera</taxon>
        <taxon>Nematocera</taxon>
        <taxon>Culicoidea</taxon>
        <taxon>Culicidae</taxon>
        <taxon>Anophelinae</taxon>
        <taxon>Anopheles</taxon>
    </lineage>
</organism>
<sequence>MLCAVRNRAVVKVLPGPLPYRQRQHQDTTGWKNAACECVNLKQQIQNKPAHSSCPPQLSPLFTIRTLVVAAAGTSRLLGQAGPEGPHCCGSLGGASIECSVGKRDCSLLRVAISAPDVPLGCNSIAMANATVPPPTATDCSTVPALYRTKFFLIML</sequence>
<reference evidence="1" key="1">
    <citation type="submission" date="2022-08" db="UniProtKB">
        <authorList>
            <consortium name="EnsemblMetazoa"/>
        </authorList>
    </citation>
    <scope>IDENTIFICATION</scope>
</reference>
<protein>
    <submittedName>
        <fullName evidence="1">Uncharacterized protein</fullName>
    </submittedName>
</protein>